<evidence type="ECO:0000259" key="1">
    <source>
        <dbReference type="SMART" id="SM00860"/>
    </source>
</evidence>
<evidence type="ECO:0000313" key="2">
    <source>
        <dbReference type="EMBL" id="KAF2797139.1"/>
    </source>
</evidence>
<dbReference type="OrthoDB" id="2788868at2759"/>
<proteinExistence type="predicted"/>
<accession>A0A6A6XL55</accession>
<gene>
    <name evidence="2" type="ORF">K505DRAFT_322778</name>
</gene>
<dbReference type="Proteomes" id="UP000799757">
    <property type="component" value="Unassembled WGS sequence"/>
</dbReference>
<protein>
    <recommendedName>
        <fullName evidence="1">Knr4/Smi1-like domain-containing protein</fullName>
    </recommendedName>
</protein>
<organism evidence="2 3">
    <name type="scientific">Melanomma pulvis-pyrius CBS 109.77</name>
    <dbReference type="NCBI Taxonomy" id="1314802"/>
    <lineage>
        <taxon>Eukaryota</taxon>
        <taxon>Fungi</taxon>
        <taxon>Dikarya</taxon>
        <taxon>Ascomycota</taxon>
        <taxon>Pezizomycotina</taxon>
        <taxon>Dothideomycetes</taxon>
        <taxon>Pleosporomycetidae</taxon>
        <taxon>Pleosporales</taxon>
        <taxon>Melanommataceae</taxon>
        <taxon>Melanomma</taxon>
    </lineage>
</organism>
<dbReference type="AlphaFoldDB" id="A0A6A6XL55"/>
<dbReference type="InterPro" id="IPR018958">
    <property type="entry name" value="Knr4/Smi1-like_dom"/>
</dbReference>
<dbReference type="EMBL" id="MU001813">
    <property type="protein sequence ID" value="KAF2797139.1"/>
    <property type="molecule type" value="Genomic_DNA"/>
</dbReference>
<dbReference type="Gene3D" id="3.40.1580.10">
    <property type="entry name" value="SMI1/KNR4-like"/>
    <property type="match status" value="1"/>
</dbReference>
<dbReference type="SUPFAM" id="SSF160631">
    <property type="entry name" value="SMI1/KNR4-like"/>
    <property type="match status" value="1"/>
</dbReference>
<feature type="domain" description="Knr4/Smi1-like" evidence="1">
    <location>
        <begin position="259"/>
        <end position="432"/>
    </location>
</feature>
<dbReference type="SMART" id="SM00860">
    <property type="entry name" value="SMI1_KNR4"/>
    <property type="match status" value="1"/>
</dbReference>
<keyword evidence="3" id="KW-1185">Reference proteome</keyword>
<dbReference type="InterPro" id="IPR037883">
    <property type="entry name" value="Knr4/Smi1-like_sf"/>
</dbReference>
<evidence type="ECO:0000313" key="3">
    <source>
        <dbReference type="Proteomes" id="UP000799757"/>
    </source>
</evidence>
<name>A0A6A6XL55_9PLEO</name>
<sequence>MSHRMGRKFDRHQILREKDPWVVARNVFDIALEFALLGYVDKATELYNLFESFASGCKTSWSPGLYFAWEATGLWPDSIPAEQRTPEALSKLETERILWKRSINETDEGLDKLIAAATGEGRIDAWGEPQLRADDLTVAIDLALFLDRREKALDILQIFADNFNLTWVDLSKSRQVWRYLKHHALARTIEVNEDKLEAFSKEVYETFKERLEKGGARELRNVSTKELVRMFNENTLKNAVWEEMEVDPDDPPDTILHEPATKEQIKELEERLGHDLPDDYKEFLSETNGLDSFWNGFFGEPKLLGTDDVQVFDATEQQEIWNEASVEIAFVTNMSVKVDWAILDRVILINDGGEESKFVWLVEPEYGQKLGASFFAAFSQLPPEEQAHVQKLLGYFHAGKESAAQVDWQVCVWSPHTLDLTSYQSFREYLEHLAGDTANKDILDEEDDQGRLMHSHDVFAYQLR</sequence>
<reference evidence="2" key="1">
    <citation type="journal article" date="2020" name="Stud. Mycol.">
        <title>101 Dothideomycetes genomes: a test case for predicting lifestyles and emergence of pathogens.</title>
        <authorList>
            <person name="Haridas S."/>
            <person name="Albert R."/>
            <person name="Binder M."/>
            <person name="Bloem J."/>
            <person name="Labutti K."/>
            <person name="Salamov A."/>
            <person name="Andreopoulos B."/>
            <person name="Baker S."/>
            <person name="Barry K."/>
            <person name="Bills G."/>
            <person name="Bluhm B."/>
            <person name="Cannon C."/>
            <person name="Castanera R."/>
            <person name="Culley D."/>
            <person name="Daum C."/>
            <person name="Ezra D."/>
            <person name="Gonzalez J."/>
            <person name="Henrissat B."/>
            <person name="Kuo A."/>
            <person name="Liang C."/>
            <person name="Lipzen A."/>
            <person name="Lutzoni F."/>
            <person name="Magnuson J."/>
            <person name="Mondo S."/>
            <person name="Nolan M."/>
            <person name="Ohm R."/>
            <person name="Pangilinan J."/>
            <person name="Park H.-J."/>
            <person name="Ramirez L."/>
            <person name="Alfaro M."/>
            <person name="Sun H."/>
            <person name="Tritt A."/>
            <person name="Yoshinaga Y."/>
            <person name="Zwiers L.-H."/>
            <person name="Turgeon B."/>
            <person name="Goodwin S."/>
            <person name="Spatafora J."/>
            <person name="Crous P."/>
            <person name="Grigoriev I."/>
        </authorList>
    </citation>
    <scope>NUCLEOTIDE SEQUENCE</scope>
    <source>
        <strain evidence="2">CBS 109.77</strain>
    </source>
</reference>
<dbReference type="Pfam" id="PF09346">
    <property type="entry name" value="SMI1_KNR4"/>
    <property type="match status" value="1"/>
</dbReference>